<evidence type="ECO:0000313" key="4">
    <source>
        <dbReference type="Proteomes" id="UP001500751"/>
    </source>
</evidence>
<gene>
    <name evidence="3" type="ORF">GCM10009839_64540</name>
</gene>
<evidence type="ECO:0000256" key="1">
    <source>
        <dbReference type="SAM" id="Coils"/>
    </source>
</evidence>
<proteinExistence type="predicted"/>
<feature type="region of interest" description="Disordered" evidence="2">
    <location>
        <begin position="1"/>
        <end position="32"/>
    </location>
</feature>
<accession>A0ABP5GKV8</accession>
<sequence length="137" mass="14279">MGKYTGDAGSGRPVDWSPLDDSDPVPGDPDGVADLGTWCGNLSELLATASNQLGGVCVDQFWKSGAGENFADLLASVAARCKQAAFRFGEARTVYGTSTTDRYAGLLSSQQAEASKALDKAQSARSEIQTLLSQRAG</sequence>
<feature type="coiled-coil region" evidence="1">
    <location>
        <begin position="107"/>
        <end position="134"/>
    </location>
</feature>
<dbReference type="Proteomes" id="UP001500751">
    <property type="component" value="Unassembled WGS sequence"/>
</dbReference>
<dbReference type="RefSeq" id="WP_344669467.1">
    <property type="nucleotide sequence ID" value="NZ_BAAAQN010000047.1"/>
</dbReference>
<evidence type="ECO:0000313" key="3">
    <source>
        <dbReference type="EMBL" id="GAA2049611.1"/>
    </source>
</evidence>
<evidence type="ECO:0000256" key="2">
    <source>
        <dbReference type="SAM" id="MobiDB-lite"/>
    </source>
</evidence>
<comment type="caution">
    <text evidence="3">The sequence shown here is derived from an EMBL/GenBank/DDBJ whole genome shotgun (WGS) entry which is preliminary data.</text>
</comment>
<reference evidence="4" key="1">
    <citation type="journal article" date="2019" name="Int. J. Syst. Evol. Microbiol.">
        <title>The Global Catalogue of Microorganisms (GCM) 10K type strain sequencing project: providing services to taxonomists for standard genome sequencing and annotation.</title>
        <authorList>
            <consortium name="The Broad Institute Genomics Platform"/>
            <consortium name="The Broad Institute Genome Sequencing Center for Infectious Disease"/>
            <person name="Wu L."/>
            <person name="Ma J."/>
        </authorList>
    </citation>
    <scope>NUCLEOTIDE SEQUENCE [LARGE SCALE GENOMIC DNA]</scope>
    <source>
        <strain evidence="4">JCM 16014</strain>
    </source>
</reference>
<keyword evidence="4" id="KW-1185">Reference proteome</keyword>
<name>A0ABP5GKV8_9ACTN</name>
<organism evidence="3 4">
    <name type="scientific">Catenulispora yoronensis</name>
    <dbReference type="NCBI Taxonomy" id="450799"/>
    <lineage>
        <taxon>Bacteria</taxon>
        <taxon>Bacillati</taxon>
        <taxon>Actinomycetota</taxon>
        <taxon>Actinomycetes</taxon>
        <taxon>Catenulisporales</taxon>
        <taxon>Catenulisporaceae</taxon>
        <taxon>Catenulispora</taxon>
    </lineage>
</organism>
<keyword evidence="1" id="KW-0175">Coiled coil</keyword>
<protein>
    <submittedName>
        <fullName evidence="3">Uncharacterized protein</fullName>
    </submittedName>
</protein>
<dbReference type="EMBL" id="BAAAQN010000047">
    <property type="protein sequence ID" value="GAA2049611.1"/>
    <property type="molecule type" value="Genomic_DNA"/>
</dbReference>